<dbReference type="Gene3D" id="3.10.100.10">
    <property type="entry name" value="Mannose-Binding Protein A, subunit A"/>
    <property type="match status" value="1"/>
</dbReference>
<feature type="signal peptide" evidence="2">
    <location>
        <begin position="1"/>
        <end position="21"/>
    </location>
</feature>
<gene>
    <name evidence="4" type="ORF">E1301_Tti018231</name>
</gene>
<dbReference type="SMART" id="SM00034">
    <property type="entry name" value="CLECT"/>
    <property type="match status" value="1"/>
</dbReference>
<dbReference type="Proteomes" id="UP000324632">
    <property type="component" value="Chromosome 14"/>
</dbReference>
<keyword evidence="1" id="KW-1015">Disulfide bond</keyword>
<feature type="chain" id="PRO_5022987770" description="C-type lectin domain-containing protein" evidence="2">
    <location>
        <begin position="22"/>
        <end position="150"/>
    </location>
</feature>
<dbReference type="Pfam" id="PF00059">
    <property type="entry name" value="Lectin_C"/>
    <property type="match status" value="1"/>
</dbReference>
<comment type="caution">
    <text evidence="4">The sequence shown here is derived from an EMBL/GenBank/DDBJ whole genome shotgun (WGS) entry which is preliminary data.</text>
</comment>
<dbReference type="PANTHER" id="PTHR22803">
    <property type="entry name" value="MANNOSE, PHOSPHOLIPASE, LECTIN RECEPTOR RELATED"/>
    <property type="match status" value="1"/>
</dbReference>
<dbReference type="SUPFAM" id="SSF56436">
    <property type="entry name" value="C-type lectin-like"/>
    <property type="match status" value="1"/>
</dbReference>
<dbReference type="InterPro" id="IPR016187">
    <property type="entry name" value="CTDL_fold"/>
</dbReference>
<feature type="domain" description="C-type lectin" evidence="3">
    <location>
        <begin position="31"/>
        <end position="146"/>
    </location>
</feature>
<dbReference type="CDD" id="cd00037">
    <property type="entry name" value="CLECT"/>
    <property type="match status" value="1"/>
</dbReference>
<dbReference type="PROSITE" id="PS00615">
    <property type="entry name" value="C_TYPE_LECTIN_1"/>
    <property type="match status" value="1"/>
</dbReference>
<protein>
    <recommendedName>
        <fullName evidence="3">C-type lectin domain-containing protein</fullName>
    </recommendedName>
</protein>
<dbReference type="InterPro" id="IPR016186">
    <property type="entry name" value="C-type_lectin-like/link_sf"/>
</dbReference>
<dbReference type="InterPro" id="IPR018378">
    <property type="entry name" value="C-type_lectin_CS"/>
</dbReference>
<accession>A0A5A9NSG4</accession>
<evidence type="ECO:0000313" key="4">
    <source>
        <dbReference type="EMBL" id="KAA0712403.1"/>
    </source>
</evidence>
<proteinExistence type="predicted"/>
<keyword evidence="5" id="KW-1185">Reference proteome</keyword>
<dbReference type="InterPro" id="IPR050111">
    <property type="entry name" value="C-type_lectin/snaclec_domain"/>
</dbReference>
<organism evidence="4 5">
    <name type="scientific">Triplophysa tibetana</name>
    <dbReference type="NCBI Taxonomy" id="1572043"/>
    <lineage>
        <taxon>Eukaryota</taxon>
        <taxon>Metazoa</taxon>
        <taxon>Chordata</taxon>
        <taxon>Craniata</taxon>
        <taxon>Vertebrata</taxon>
        <taxon>Euteleostomi</taxon>
        <taxon>Actinopterygii</taxon>
        <taxon>Neopterygii</taxon>
        <taxon>Teleostei</taxon>
        <taxon>Ostariophysi</taxon>
        <taxon>Cypriniformes</taxon>
        <taxon>Nemacheilidae</taxon>
        <taxon>Triplophysa</taxon>
    </lineage>
</organism>
<dbReference type="AlphaFoldDB" id="A0A5A9NSG4"/>
<sequence>MAVMRGLVLLFFVFSVDNAAAEVCSIGWTPFVVECFKFFPQAVDWVVAEKNCQSLDGNLASVRRPQQNDFLLSLIPVNTRVWIGGHDGEMENQWLYSDGTRFIYTNWCNSQPDNFRASEHCLELSYTDNRCWNDESCSTTLGYICARRPR</sequence>
<dbReference type="InterPro" id="IPR001304">
    <property type="entry name" value="C-type_lectin-like"/>
</dbReference>
<dbReference type="EMBL" id="SOYY01000014">
    <property type="protein sequence ID" value="KAA0712403.1"/>
    <property type="molecule type" value="Genomic_DNA"/>
</dbReference>
<evidence type="ECO:0000313" key="5">
    <source>
        <dbReference type="Proteomes" id="UP000324632"/>
    </source>
</evidence>
<evidence type="ECO:0000256" key="1">
    <source>
        <dbReference type="ARBA" id="ARBA00023157"/>
    </source>
</evidence>
<dbReference type="PROSITE" id="PS50041">
    <property type="entry name" value="C_TYPE_LECTIN_2"/>
    <property type="match status" value="1"/>
</dbReference>
<evidence type="ECO:0000259" key="3">
    <source>
        <dbReference type="PROSITE" id="PS50041"/>
    </source>
</evidence>
<name>A0A5A9NSG4_9TELE</name>
<evidence type="ECO:0000256" key="2">
    <source>
        <dbReference type="SAM" id="SignalP"/>
    </source>
</evidence>
<keyword evidence="2" id="KW-0732">Signal</keyword>
<reference evidence="4 5" key="1">
    <citation type="journal article" date="2019" name="Mol. Ecol. Resour.">
        <title>Chromosome-level genome assembly of Triplophysa tibetana, a fish adapted to the harsh high-altitude environment of the Tibetan Plateau.</title>
        <authorList>
            <person name="Yang X."/>
            <person name="Liu H."/>
            <person name="Ma Z."/>
            <person name="Zou Y."/>
            <person name="Zou M."/>
            <person name="Mao Y."/>
            <person name="Li X."/>
            <person name="Wang H."/>
            <person name="Chen T."/>
            <person name="Wang W."/>
            <person name="Yang R."/>
        </authorList>
    </citation>
    <scope>NUCLEOTIDE SEQUENCE [LARGE SCALE GENOMIC DNA]</scope>
    <source>
        <strain evidence="4">TTIB1903HZAU</strain>
        <tissue evidence="4">Muscle</tissue>
    </source>
</reference>